<dbReference type="SMART" id="SM00674">
    <property type="entry name" value="CENPB"/>
    <property type="match status" value="1"/>
</dbReference>
<dbReference type="AlphaFoldDB" id="A0AAV0TNP4"/>
<dbReference type="PROSITE" id="PS51253">
    <property type="entry name" value="HTH_CENPB"/>
    <property type="match status" value="1"/>
</dbReference>
<reference evidence="4" key="1">
    <citation type="submission" date="2022-12" db="EMBL/GenBank/DDBJ databases">
        <authorList>
            <person name="Webb A."/>
        </authorList>
    </citation>
    <scope>NUCLEOTIDE SEQUENCE</scope>
    <source>
        <strain evidence="4">Pf2</strain>
    </source>
</reference>
<feature type="domain" description="HTH CENPB-type" evidence="3">
    <location>
        <begin position="72"/>
        <end position="151"/>
    </location>
</feature>
<keyword evidence="1" id="KW-0238">DNA-binding</keyword>
<evidence type="ECO:0000313" key="4">
    <source>
        <dbReference type="EMBL" id="CAI5723153.1"/>
    </source>
</evidence>
<feature type="compositionally biased region" description="Polar residues" evidence="2">
    <location>
        <begin position="499"/>
        <end position="518"/>
    </location>
</feature>
<evidence type="ECO:0000259" key="3">
    <source>
        <dbReference type="PROSITE" id="PS51253"/>
    </source>
</evidence>
<evidence type="ECO:0000256" key="2">
    <source>
        <dbReference type="SAM" id="MobiDB-lite"/>
    </source>
</evidence>
<gene>
    <name evidence="4" type="ORF">PFR002_LOCUS4600</name>
</gene>
<dbReference type="PANTHER" id="PTHR19303">
    <property type="entry name" value="TRANSPOSON"/>
    <property type="match status" value="1"/>
</dbReference>
<name>A0AAV0TNP4_9STRA</name>
<dbReference type="GO" id="GO:0003677">
    <property type="term" value="F:DNA binding"/>
    <property type="evidence" value="ECO:0007669"/>
    <property type="project" value="UniProtKB-KW"/>
</dbReference>
<dbReference type="Pfam" id="PF03184">
    <property type="entry name" value="DDE_1"/>
    <property type="match status" value="1"/>
</dbReference>
<dbReference type="InterPro" id="IPR050863">
    <property type="entry name" value="CenT-Element_Derived"/>
</dbReference>
<protein>
    <recommendedName>
        <fullName evidence="3">HTH CENPB-type domain-containing protein</fullName>
    </recommendedName>
</protein>
<sequence length="619" mass="69365">MARPKARSTNLTHEQKRLICLHARQFPKTTQTQLGQWAKEQFNLDYVPSQAAMSYMLKKRTQFELVSGEGRDYKKLRTVKCPEVDSALANWFLYCQARRLKLPGDLVRHKARIFYELLAPQLPESVTCSPPQFSNGWMHSFMGRHGFSLGGGKGSKGRTQHEEADGKPKLTPETSVISTPDHIKAAVAGVPPENVYWLHETRLFYAMSPDRQALPSNHHPEKKLTMLLALNADGSDRLNPFFVGPHPLSMDSNQKAEERPYQFACNHKAWMPPTMLRDWLMALDWRMRVTNRNIVLIVDSVAAMCVQKASLSNVKMHFVERNHAGELCVRTLEMGVVAAVKRRYRYQLLDYALDRREEGQLDIYDIPLQKVVEWVVQGWQQIPRSRIIASFAHVGVMFTTETGAAVAPDDRIDDKLDAQIQVLLKRLKLVSPMRLIEVVAPSSEKVSDENLTDADFADSALHAAQGTIGIQLSSDDLTRHTIVQESTNSDSLTPVDMQAFSSSPTAPRRNSNNASSVLSNYPGFDQGYPGSLDDSWLSHGAMTAPGRQPVSDLEAVQKTICLANEMNCDPVVMLELNRIKTEVANRDPSTSTSTTLSTPTTRNAAVCQFHFGAPTRRLL</sequence>
<feature type="region of interest" description="Disordered" evidence="2">
    <location>
        <begin position="485"/>
        <end position="518"/>
    </location>
</feature>
<dbReference type="GO" id="GO:0005634">
    <property type="term" value="C:nucleus"/>
    <property type="evidence" value="ECO:0007669"/>
    <property type="project" value="TreeGrafter"/>
</dbReference>
<dbReference type="SUPFAM" id="SSF46689">
    <property type="entry name" value="Homeodomain-like"/>
    <property type="match status" value="1"/>
</dbReference>
<evidence type="ECO:0000313" key="5">
    <source>
        <dbReference type="Proteomes" id="UP001159659"/>
    </source>
</evidence>
<comment type="caution">
    <text evidence="4">The sequence shown here is derived from an EMBL/GenBank/DDBJ whole genome shotgun (WGS) entry which is preliminary data.</text>
</comment>
<dbReference type="EMBL" id="CANTFK010000692">
    <property type="protein sequence ID" value="CAI5723153.1"/>
    <property type="molecule type" value="Genomic_DNA"/>
</dbReference>
<dbReference type="Pfam" id="PF03221">
    <property type="entry name" value="HTH_Tnp_Tc5"/>
    <property type="match status" value="1"/>
</dbReference>
<feature type="compositionally biased region" description="Basic and acidic residues" evidence="2">
    <location>
        <begin position="159"/>
        <end position="170"/>
    </location>
</feature>
<evidence type="ECO:0000256" key="1">
    <source>
        <dbReference type="ARBA" id="ARBA00023125"/>
    </source>
</evidence>
<dbReference type="InterPro" id="IPR006600">
    <property type="entry name" value="HTH_CenpB_DNA-bd_dom"/>
</dbReference>
<feature type="region of interest" description="Disordered" evidence="2">
    <location>
        <begin position="149"/>
        <end position="175"/>
    </location>
</feature>
<dbReference type="InterPro" id="IPR009057">
    <property type="entry name" value="Homeodomain-like_sf"/>
</dbReference>
<dbReference type="Proteomes" id="UP001159659">
    <property type="component" value="Unassembled WGS sequence"/>
</dbReference>
<dbReference type="InterPro" id="IPR004875">
    <property type="entry name" value="DDE_SF_endonuclease_dom"/>
</dbReference>
<accession>A0AAV0TNP4</accession>
<proteinExistence type="predicted"/>
<dbReference type="PANTHER" id="PTHR19303:SF73">
    <property type="entry name" value="PROTEIN PDC2"/>
    <property type="match status" value="1"/>
</dbReference>
<organism evidence="4 5">
    <name type="scientific">Peronospora farinosa</name>
    <dbReference type="NCBI Taxonomy" id="134698"/>
    <lineage>
        <taxon>Eukaryota</taxon>
        <taxon>Sar</taxon>
        <taxon>Stramenopiles</taxon>
        <taxon>Oomycota</taxon>
        <taxon>Peronosporomycetes</taxon>
        <taxon>Peronosporales</taxon>
        <taxon>Peronosporaceae</taxon>
        <taxon>Peronospora</taxon>
    </lineage>
</organism>
<dbReference type="Gene3D" id="1.10.10.60">
    <property type="entry name" value="Homeodomain-like"/>
    <property type="match status" value="2"/>
</dbReference>